<name>A0A2K4ZBV6_9FIRM</name>
<dbReference type="AlphaFoldDB" id="A0A2K4ZBV6"/>
<evidence type="ECO:0000313" key="3">
    <source>
        <dbReference type="EMBL" id="SOY27945.1"/>
    </source>
</evidence>
<accession>A0A2K4ZBV6</accession>
<dbReference type="Proteomes" id="UP000236311">
    <property type="component" value="Unassembled WGS sequence"/>
</dbReference>
<organism evidence="3 4">
    <name type="scientific">Acetatifactor muris</name>
    <dbReference type="NCBI Taxonomy" id="879566"/>
    <lineage>
        <taxon>Bacteria</taxon>
        <taxon>Bacillati</taxon>
        <taxon>Bacillota</taxon>
        <taxon>Clostridia</taxon>
        <taxon>Lachnospirales</taxon>
        <taxon>Lachnospiraceae</taxon>
        <taxon>Acetatifactor</taxon>
    </lineage>
</organism>
<gene>
    <name evidence="3" type="ORF">AMURIS_00650</name>
</gene>
<dbReference type="RefSeq" id="WP_103238066.1">
    <property type="nucleotide sequence ID" value="NZ_JANJZD010000003.1"/>
</dbReference>
<feature type="region of interest" description="Disordered" evidence="2">
    <location>
        <begin position="244"/>
        <end position="272"/>
    </location>
</feature>
<dbReference type="EMBL" id="OFSM01000003">
    <property type="protein sequence ID" value="SOY27945.1"/>
    <property type="molecule type" value="Genomic_DNA"/>
</dbReference>
<dbReference type="OrthoDB" id="1997688at2"/>
<proteinExistence type="predicted"/>
<keyword evidence="4" id="KW-1185">Reference proteome</keyword>
<sequence length="328" mass="37792">MTIQNNITIFTGDTQNNVQTESARANKADNGSGDQKSRTFYAGNLLKEFPLRDRIQQRRAQAQERAMKIVGEAWNGDRQIDEEIARSKERLKKLQEEIGETQGNVKYLTEKQDELTAGYDIDADSQEKQDLDLLAKAQASKHISSGVGELSAEEQERLEEISKGERTEYQKRWLELNEQIWTLRDSSFRDRQKVEVENAVIRGIREEKRKTHEMVNAQGQAEDVMEAARDEIIGMVTDAAKDHIDEEQEKKEEEAEAIREKKEEQEEILEERKEKTEELEELMEDMPVDEAINLDSIQEEIQKEIQDVVNKMNLVAEDIKGARVDLGV</sequence>
<reference evidence="3 4" key="1">
    <citation type="submission" date="2018-01" db="EMBL/GenBank/DDBJ databases">
        <authorList>
            <person name="Gaut B.S."/>
            <person name="Morton B.R."/>
            <person name="Clegg M.T."/>
            <person name="Duvall M.R."/>
        </authorList>
    </citation>
    <scope>NUCLEOTIDE SEQUENCE [LARGE SCALE GENOMIC DNA]</scope>
    <source>
        <strain evidence="3">GP69</strain>
    </source>
</reference>
<evidence type="ECO:0000256" key="2">
    <source>
        <dbReference type="SAM" id="MobiDB-lite"/>
    </source>
</evidence>
<evidence type="ECO:0000313" key="4">
    <source>
        <dbReference type="Proteomes" id="UP000236311"/>
    </source>
</evidence>
<protein>
    <submittedName>
        <fullName evidence="3">Uncharacterized protein</fullName>
    </submittedName>
</protein>
<evidence type="ECO:0000256" key="1">
    <source>
        <dbReference type="SAM" id="Coils"/>
    </source>
</evidence>
<feature type="coiled-coil region" evidence="1">
    <location>
        <begin position="77"/>
        <end position="111"/>
    </location>
</feature>
<keyword evidence="1" id="KW-0175">Coiled coil</keyword>